<protein>
    <recommendedName>
        <fullName evidence="2">SCAN box domain-containing protein</fullName>
    </recommendedName>
</protein>
<dbReference type="SUPFAM" id="SSF47353">
    <property type="entry name" value="Retrovirus capsid dimerization domain-like"/>
    <property type="match status" value="1"/>
</dbReference>
<gene>
    <name evidence="3" type="ORF">E1301_Tti011012</name>
</gene>
<keyword evidence="4" id="KW-1185">Reference proteome</keyword>
<organism evidence="3 4">
    <name type="scientific">Triplophysa tibetana</name>
    <dbReference type="NCBI Taxonomy" id="1572043"/>
    <lineage>
        <taxon>Eukaryota</taxon>
        <taxon>Metazoa</taxon>
        <taxon>Chordata</taxon>
        <taxon>Craniata</taxon>
        <taxon>Vertebrata</taxon>
        <taxon>Euteleostomi</taxon>
        <taxon>Actinopterygii</taxon>
        <taxon>Neopterygii</taxon>
        <taxon>Teleostei</taxon>
        <taxon>Ostariophysi</taxon>
        <taxon>Cypriniformes</taxon>
        <taxon>Nemacheilidae</taxon>
        <taxon>Triplophysa</taxon>
    </lineage>
</organism>
<sequence>MSPTSAAERFHDWTFREDMSMRPQVEQMACLAEIWLQHGNPTAAQVAERVIIDRMLRSLPQDVRGFVSRSGADTYRELLVEVERAEAAIPQELRERVPVSPPKADEPTDDSSDLCLQVTTRAPGMRGQKEVVVRDSRVNSAAQRWGEENRSGLRVVPSTSGSVGAADVKQRLHDRPQRVRPENGHGLLSQVWPDCDQVVHRRPFPNPSLPLPDTEVSSEHNGWDREGPRTKVAHGQERGIDKDEALNALETYP</sequence>
<dbReference type="InterPro" id="IPR038269">
    <property type="entry name" value="SCAN_sf"/>
</dbReference>
<feature type="region of interest" description="Disordered" evidence="1">
    <location>
        <begin position="203"/>
        <end position="253"/>
    </location>
</feature>
<evidence type="ECO:0000313" key="4">
    <source>
        <dbReference type="Proteomes" id="UP000324632"/>
    </source>
</evidence>
<feature type="region of interest" description="Disordered" evidence="1">
    <location>
        <begin position="143"/>
        <end position="188"/>
    </location>
</feature>
<accession>A0A5A9MZB0</accession>
<dbReference type="Gene3D" id="1.10.4020.10">
    <property type="entry name" value="DNA breaking-rejoining enzymes"/>
    <property type="match status" value="1"/>
</dbReference>
<feature type="compositionally biased region" description="Basic and acidic residues" evidence="1">
    <location>
        <begin position="217"/>
        <end position="245"/>
    </location>
</feature>
<evidence type="ECO:0000313" key="3">
    <source>
        <dbReference type="EMBL" id="KAA0702215.1"/>
    </source>
</evidence>
<proteinExistence type="predicted"/>
<dbReference type="Pfam" id="PF02023">
    <property type="entry name" value="SCAN"/>
    <property type="match status" value="1"/>
</dbReference>
<reference evidence="3 4" key="1">
    <citation type="journal article" date="2019" name="Mol. Ecol. Resour.">
        <title>Chromosome-level genome assembly of Triplophysa tibetana, a fish adapted to the harsh high-altitude environment of the Tibetan Plateau.</title>
        <authorList>
            <person name="Yang X."/>
            <person name="Liu H."/>
            <person name="Ma Z."/>
            <person name="Zou Y."/>
            <person name="Zou M."/>
            <person name="Mao Y."/>
            <person name="Li X."/>
            <person name="Wang H."/>
            <person name="Chen T."/>
            <person name="Wang W."/>
            <person name="Yang R."/>
        </authorList>
    </citation>
    <scope>NUCLEOTIDE SEQUENCE [LARGE SCALE GENOMIC DNA]</scope>
    <source>
        <strain evidence="3">TTIB1903HZAU</strain>
        <tissue evidence="3">Muscle</tissue>
    </source>
</reference>
<dbReference type="InterPro" id="IPR003309">
    <property type="entry name" value="SCAN_dom"/>
</dbReference>
<dbReference type="EMBL" id="SOYY01000025">
    <property type="protein sequence ID" value="KAA0702215.1"/>
    <property type="molecule type" value="Genomic_DNA"/>
</dbReference>
<dbReference type="Proteomes" id="UP000324632">
    <property type="component" value="Chromosome 25"/>
</dbReference>
<comment type="caution">
    <text evidence="3">The sequence shown here is derived from an EMBL/GenBank/DDBJ whole genome shotgun (WGS) entry which is preliminary data.</text>
</comment>
<evidence type="ECO:0000256" key="1">
    <source>
        <dbReference type="SAM" id="MobiDB-lite"/>
    </source>
</evidence>
<dbReference type="AlphaFoldDB" id="A0A5A9MZB0"/>
<evidence type="ECO:0000259" key="2">
    <source>
        <dbReference type="PROSITE" id="PS50804"/>
    </source>
</evidence>
<feature type="domain" description="SCAN box" evidence="2">
    <location>
        <begin position="8"/>
        <end position="86"/>
    </location>
</feature>
<name>A0A5A9MZB0_9TELE</name>
<feature type="compositionally biased region" description="Basic and acidic residues" evidence="1">
    <location>
        <begin position="168"/>
        <end position="183"/>
    </location>
</feature>
<dbReference type="PROSITE" id="PS50804">
    <property type="entry name" value="SCAN_BOX"/>
    <property type="match status" value="1"/>
</dbReference>